<dbReference type="GO" id="GO:0004674">
    <property type="term" value="F:protein serine/threonine kinase activity"/>
    <property type="evidence" value="ECO:0007669"/>
    <property type="project" value="UniProtKB-KW"/>
</dbReference>
<keyword evidence="3" id="KW-0067">ATP-binding</keyword>
<dbReference type="InterPro" id="IPR050267">
    <property type="entry name" value="Anti-sigma-factor_SerPK"/>
</dbReference>
<dbReference type="AlphaFoldDB" id="A0A9X2NL79"/>
<proteinExistence type="predicted"/>
<dbReference type="GO" id="GO:0005524">
    <property type="term" value="F:ATP binding"/>
    <property type="evidence" value="ECO:0007669"/>
    <property type="project" value="UniProtKB-KW"/>
</dbReference>
<evidence type="ECO:0000313" key="3">
    <source>
        <dbReference type="EMBL" id="MCR6490769.1"/>
    </source>
</evidence>
<gene>
    <name evidence="3" type="ORF">M8542_49060</name>
</gene>
<feature type="domain" description="Histidine kinase/HSP90-like ATPase" evidence="2">
    <location>
        <begin position="17"/>
        <end position="126"/>
    </location>
</feature>
<dbReference type="PANTHER" id="PTHR35526:SF3">
    <property type="entry name" value="ANTI-SIGMA-F FACTOR RSBW"/>
    <property type="match status" value="1"/>
</dbReference>
<keyword evidence="3" id="KW-0547">Nucleotide-binding</keyword>
<dbReference type="CDD" id="cd16936">
    <property type="entry name" value="HATPase_RsbW-like"/>
    <property type="match status" value="1"/>
</dbReference>
<dbReference type="EMBL" id="JAMXQV010000055">
    <property type="protein sequence ID" value="MCR6490769.1"/>
    <property type="molecule type" value="Genomic_DNA"/>
</dbReference>
<dbReference type="Gene3D" id="3.30.565.10">
    <property type="entry name" value="Histidine kinase-like ATPase, C-terminal domain"/>
    <property type="match status" value="1"/>
</dbReference>
<keyword evidence="1" id="KW-0808">Transferase</keyword>
<keyword evidence="1" id="KW-0418">Kinase</keyword>
<dbReference type="InterPro" id="IPR003594">
    <property type="entry name" value="HATPase_dom"/>
</dbReference>
<reference evidence="3" key="1">
    <citation type="submission" date="2022-06" db="EMBL/GenBank/DDBJ databases">
        <title>Amycolatopsis iheyaensis sp. nov., a new species of the genus Amycolatopsis isolated from soil in Iheya island, Japan.</title>
        <authorList>
            <person name="Ngamcharungchit C."/>
            <person name="Kanto H."/>
            <person name="Take A."/>
            <person name="Intra B."/>
            <person name="Matsumoto A."/>
            <person name="Panbangred W."/>
            <person name="Inahashi Y."/>
        </authorList>
    </citation>
    <scope>NUCLEOTIDE SEQUENCE</scope>
    <source>
        <strain evidence="3">OK19-0408</strain>
    </source>
</reference>
<keyword evidence="1" id="KW-0723">Serine/threonine-protein kinase</keyword>
<protein>
    <submittedName>
        <fullName evidence="3">ATP-binding protein</fullName>
    </submittedName>
</protein>
<evidence type="ECO:0000256" key="1">
    <source>
        <dbReference type="ARBA" id="ARBA00022527"/>
    </source>
</evidence>
<comment type="caution">
    <text evidence="3">The sequence shown here is derived from an EMBL/GenBank/DDBJ whole genome shotgun (WGS) entry which is preliminary data.</text>
</comment>
<organism evidence="3 4">
    <name type="scientific">Amycolatopsis iheyensis</name>
    <dbReference type="NCBI Taxonomy" id="2945988"/>
    <lineage>
        <taxon>Bacteria</taxon>
        <taxon>Bacillati</taxon>
        <taxon>Actinomycetota</taxon>
        <taxon>Actinomycetes</taxon>
        <taxon>Pseudonocardiales</taxon>
        <taxon>Pseudonocardiaceae</taxon>
        <taxon>Amycolatopsis</taxon>
    </lineage>
</organism>
<name>A0A9X2NL79_9PSEU</name>
<dbReference type="PANTHER" id="PTHR35526">
    <property type="entry name" value="ANTI-SIGMA-F FACTOR RSBW-RELATED"/>
    <property type="match status" value="1"/>
</dbReference>
<dbReference type="RefSeq" id="WP_257927342.1">
    <property type="nucleotide sequence ID" value="NZ_JAMXQV010000055.1"/>
</dbReference>
<keyword evidence="4" id="KW-1185">Reference proteome</keyword>
<accession>A0A9X2NL79</accession>
<dbReference type="Proteomes" id="UP001144096">
    <property type="component" value="Unassembled WGS sequence"/>
</dbReference>
<evidence type="ECO:0000259" key="2">
    <source>
        <dbReference type="Pfam" id="PF13581"/>
    </source>
</evidence>
<dbReference type="SUPFAM" id="SSF55874">
    <property type="entry name" value="ATPase domain of HSP90 chaperone/DNA topoisomerase II/histidine kinase"/>
    <property type="match status" value="1"/>
</dbReference>
<sequence length="132" mass="14572">MDPPQLATYDYCLDAEAAPDLAAMRRWTRHVLDSAPTELVEDAVLLATELAANAMDHAHGIRAFRIRYRDRASSVLLEIDDGRPDLELHLGATSPGNTRGRGLLLVNTISRRWGVITRGDHDKTVWADVAAT</sequence>
<dbReference type="InterPro" id="IPR036890">
    <property type="entry name" value="HATPase_C_sf"/>
</dbReference>
<evidence type="ECO:0000313" key="4">
    <source>
        <dbReference type="Proteomes" id="UP001144096"/>
    </source>
</evidence>
<dbReference type="Pfam" id="PF13581">
    <property type="entry name" value="HATPase_c_2"/>
    <property type="match status" value="1"/>
</dbReference>